<feature type="compositionally biased region" description="Low complexity" evidence="1">
    <location>
        <begin position="160"/>
        <end position="172"/>
    </location>
</feature>
<evidence type="ECO:0000256" key="1">
    <source>
        <dbReference type="SAM" id="MobiDB-lite"/>
    </source>
</evidence>
<keyword evidence="3" id="KW-1185">Reference proteome</keyword>
<dbReference type="GeneID" id="17257543"/>
<reference evidence="3" key="1">
    <citation type="journal article" date="2013" name="Nature">
        <title>Pan genome of the phytoplankton Emiliania underpins its global distribution.</title>
        <authorList>
            <person name="Read B.A."/>
            <person name="Kegel J."/>
            <person name="Klute M.J."/>
            <person name="Kuo A."/>
            <person name="Lefebvre S.C."/>
            <person name="Maumus F."/>
            <person name="Mayer C."/>
            <person name="Miller J."/>
            <person name="Monier A."/>
            <person name="Salamov A."/>
            <person name="Young J."/>
            <person name="Aguilar M."/>
            <person name="Claverie J.M."/>
            <person name="Frickenhaus S."/>
            <person name="Gonzalez K."/>
            <person name="Herman E.K."/>
            <person name="Lin Y.C."/>
            <person name="Napier J."/>
            <person name="Ogata H."/>
            <person name="Sarno A.F."/>
            <person name="Shmutz J."/>
            <person name="Schroeder D."/>
            <person name="de Vargas C."/>
            <person name="Verret F."/>
            <person name="von Dassow P."/>
            <person name="Valentin K."/>
            <person name="Van de Peer Y."/>
            <person name="Wheeler G."/>
            <person name="Dacks J.B."/>
            <person name="Delwiche C.F."/>
            <person name="Dyhrman S.T."/>
            <person name="Glockner G."/>
            <person name="John U."/>
            <person name="Richards T."/>
            <person name="Worden A.Z."/>
            <person name="Zhang X."/>
            <person name="Grigoriev I.V."/>
            <person name="Allen A.E."/>
            <person name="Bidle K."/>
            <person name="Borodovsky M."/>
            <person name="Bowler C."/>
            <person name="Brownlee C."/>
            <person name="Cock J.M."/>
            <person name="Elias M."/>
            <person name="Gladyshev V.N."/>
            <person name="Groth M."/>
            <person name="Guda C."/>
            <person name="Hadaegh A."/>
            <person name="Iglesias-Rodriguez M.D."/>
            <person name="Jenkins J."/>
            <person name="Jones B.M."/>
            <person name="Lawson T."/>
            <person name="Leese F."/>
            <person name="Lindquist E."/>
            <person name="Lobanov A."/>
            <person name="Lomsadze A."/>
            <person name="Malik S.B."/>
            <person name="Marsh M.E."/>
            <person name="Mackinder L."/>
            <person name="Mock T."/>
            <person name="Mueller-Roeber B."/>
            <person name="Pagarete A."/>
            <person name="Parker M."/>
            <person name="Probert I."/>
            <person name="Quesneville H."/>
            <person name="Raines C."/>
            <person name="Rensing S.A."/>
            <person name="Riano-Pachon D.M."/>
            <person name="Richier S."/>
            <person name="Rokitta S."/>
            <person name="Shiraiwa Y."/>
            <person name="Soanes D.M."/>
            <person name="van der Giezen M."/>
            <person name="Wahlund T.M."/>
            <person name="Williams B."/>
            <person name="Wilson W."/>
            <person name="Wolfe G."/>
            <person name="Wurch L.L."/>
        </authorList>
    </citation>
    <scope>NUCLEOTIDE SEQUENCE</scope>
</reference>
<protein>
    <submittedName>
        <fullName evidence="2">Uncharacterized protein</fullName>
    </submittedName>
</protein>
<evidence type="ECO:0000313" key="2">
    <source>
        <dbReference type="EnsemblProtists" id="EOD11376"/>
    </source>
</evidence>
<feature type="region of interest" description="Disordered" evidence="1">
    <location>
        <begin position="135"/>
        <end position="175"/>
    </location>
</feature>
<dbReference type="KEGG" id="ehx:EMIHUDRAFT_214721"/>
<feature type="compositionally biased region" description="Basic residues" evidence="1">
    <location>
        <begin position="271"/>
        <end position="281"/>
    </location>
</feature>
<feature type="region of interest" description="Disordered" evidence="1">
    <location>
        <begin position="194"/>
        <end position="215"/>
    </location>
</feature>
<feature type="region of interest" description="Disordered" evidence="1">
    <location>
        <begin position="265"/>
        <end position="318"/>
    </location>
</feature>
<accession>A0A0D3IJE1</accession>
<feature type="compositionally biased region" description="Basic residues" evidence="1">
    <location>
        <begin position="289"/>
        <end position="308"/>
    </location>
</feature>
<dbReference type="AlphaFoldDB" id="A0A0D3IJE1"/>
<dbReference type="HOGENOM" id="CLU_656285_0_0_1"/>
<dbReference type="RefSeq" id="XP_005763805.1">
    <property type="nucleotide sequence ID" value="XM_005763748.1"/>
</dbReference>
<name>A0A0D3IJE1_EMIH1</name>
<reference evidence="2" key="2">
    <citation type="submission" date="2024-10" db="UniProtKB">
        <authorList>
            <consortium name="EnsemblProtists"/>
        </authorList>
    </citation>
    <scope>IDENTIFICATION</scope>
</reference>
<feature type="region of interest" description="Disordered" evidence="1">
    <location>
        <begin position="28"/>
        <end position="108"/>
    </location>
</feature>
<organism evidence="2 3">
    <name type="scientific">Emiliania huxleyi (strain CCMP1516)</name>
    <dbReference type="NCBI Taxonomy" id="280463"/>
    <lineage>
        <taxon>Eukaryota</taxon>
        <taxon>Haptista</taxon>
        <taxon>Haptophyta</taxon>
        <taxon>Prymnesiophyceae</taxon>
        <taxon>Isochrysidales</taxon>
        <taxon>Noelaerhabdaceae</taxon>
        <taxon>Emiliania</taxon>
    </lineage>
</organism>
<evidence type="ECO:0000313" key="3">
    <source>
        <dbReference type="Proteomes" id="UP000013827"/>
    </source>
</evidence>
<dbReference type="Proteomes" id="UP000013827">
    <property type="component" value="Unassembled WGS sequence"/>
</dbReference>
<sequence length="419" mass="43346">MLKYSAQHVAPFPLAAVGQEAPQAMARRMSTRAGMRSGEQLTSEDAFEATAGEKAEDAAEATPDEKAEDAEATADEKAEATAVGLGTAAAQWPKAGMQTRSSHRKAPSAFEATIKPPAAEVSAAAEAVAEAPVAEEVVAEEAEPAKTDTTYYPGLPTPMAAGKSGPASARSGSGPGYVDGVEAAVRRLGESVSYQATPADGKKSPSPGVPTSGGIAPVAPKPLGAVAGAGLAEAEAAKEREHWEGRLKKAKAALDLIAEQREKWADLQSRRSGKCRRKAMRCRNNPKFGKAKGRRKSGKAKGRGRRPNWRREPQTTPTAVASAFSSAVASASSAFSSGVASAASSAFSPAVASKASSLVSCSPLLMPALVLILLAIACGASWPTAASGKGATCCAEYFNMAARNHSLFSIFRQHYKYQQ</sequence>
<dbReference type="PaxDb" id="2903-EOD11376"/>
<dbReference type="EnsemblProtists" id="EOD11376">
    <property type="protein sequence ID" value="EOD11376"/>
    <property type="gene ID" value="EMIHUDRAFT_214721"/>
</dbReference>
<proteinExistence type="predicted"/>